<protein>
    <recommendedName>
        <fullName evidence="2">DNA-directed RNA polymerase</fullName>
        <ecNumber evidence="2">2.7.7.6</ecNumber>
    </recommendedName>
</protein>
<dbReference type="EC" id="2.7.7.6" evidence="2"/>
<sequence length="410" mass="45901">MNPFPKSHLRVLAVGRGLDLGGLVKFGNRQQALAAPVKNAVDKFQLLPEFLKVRGLVKTALGLPSITLYKDVRIGEPSVIIDGVTEKLIPQMPALRHTYAAPIYVNIEYITGSHGSKTTQMKRDVIIGRMPIMLRSYCCILYGKDEEELARYGECPLDPGGYFVIKGTEKAPSLLAKVVGFVVKIVNDCYCAITAQSTLLFLAFEISKYERLMLVLIPVLHVVNMFCPPYLFPGDFDSGNNFRRTDNHDTDKKGCVQHLLQAVPIMVVLKAMGMESDQEVVPMIEEDPRYSELLLPSIEDCVKEAVHTQHQALEFLEQKVKKLPYSTPADKEGRALGILRDIFLANIPRTKSRSSWGRYCLLLIPKLATFLKLEGLFKTMNDEARKTIDTILAKPSRSSRFDISQVCPDV</sequence>
<keyword evidence="6" id="KW-0804">Transcription</keyword>
<dbReference type="PANTHER" id="PTHR20856">
    <property type="entry name" value="DNA-DIRECTED RNA POLYMERASE I SUBUNIT 2"/>
    <property type="match status" value="1"/>
</dbReference>
<dbReference type="Gene3D" id="3.90.1100.10">
    <property type="match status" value="1"/>
</dbReference>
<evidence type="ECO:0000256" key="2">
    <source>
        <dbReference type="ARBA" id="ARBA00012418"/>
    </source>
</evidence>
<dbReference type="GO" id="GO:0003677">
    <property type="term" value="F:DNA binding"/>
    <property type="evidence" value="ECO:0007669"/>
    <property type="project" value="InterPro"/>
</dbReference>
<feature type="domain" description="RNA polymerase Rpb2" evidence="8">
    <location>
        <begin position="259"/>
        <end position="321"/>
    </location>
</feature>
<evidence type="ECO:0000256" key="7">
    <source>
        <dbReference type="ARBA" id="ARBA00048552"/>
    </source>
</evidence>
<dbReference type="InterPro" id="IPR037034">
    <property type="entry name" value="RNA_pol_Rpb2_2_sf"/>
</dbReference>
<comment type="catalytic activity">
    <reaction evidence="7">
        <text>RNA(n) + a ribonucleoside 5'-triphosphate = RNA(n+1) + diphosphate</text>
        <dbReference type="Rhea" id="RHEA:21248"/>
        <dbReference type="Rhea" id="RHEA-COMP:14527"/>
        <dbReference type="Rhea" id="RHEA-COMP:17342"/>
        <dbReference type="ChEBI" id="CHEBI:33019"/>
        <dbReference type="ChEBI" id="CHEBI:61557"/>
        <dbReference type="ChEBI" id="CHEBI:140395"/>
        <dbReference type="EC" id="2.7.7.6"/>
    </reaction>
</comment>
<keyword evidence="5" id="KW-0548">Nucleotidyltransferase</keyword>
<comment type="caution">
    <text evidence="10">The sequence shown here is derived from an EMBL/GenBank/DDBJ whole genome shotgun (WGS) entry which is preliminary data.</text>
</comment>
<evidence type="ECO:0000259" key="9">
    <source>
        <dbReference type="Pfam" id="PF04563"/>
    </source>
</evidence>
<dbReference type="InterPro" id="IPR015712">
    <property type="entry name" value="DNA-dir_RNA_pol_su2"/>
</dbReference>
<evidence type="ECO:0000313" key="10">
    <source>
        <dbReference type="EMBL" id="KAL0397384.1"/>
    </source>
</evidence>
<organism evidence="10">
    <name type="scientific">Sesamum calycinum</name>
    <dbReference type="NCBI Taxonomy" id="2727403"/>
    <lineage>
        <taxon>Eukaryota</taxon>
        <taxon>Viridiplantae</taxon>
        <taxon>Streptophyta</taxon>
        <taxon>Embryophyta</taxon>
        <taxon>Tracheophyta</taxon>
        <taxon>Spermatophyta</taxon>
        <taxon>Magnoliopsida</taxon>
        <taxon>eudicotyledons</taxon>
        <taxon>Gunneridae</taxon>
        <taxon>Pentapetalae</taxon>
        <taxon>asterids</taxon>
        <taxon>lamiids</taxon>
        <taxon>Lamiales</taxon>
        <taxon>Pedaliaceae</taxon>
        <taxon>Sesamum</taxon>
    </lineage>
</organism>
<reference evidence="10" key="2">
    <citation type="journal article" date="2024" name="Plant">
        <title>Genomic evolution and insights into agronomic trait innovations of Sesamum species.</title>
        <authorList>
            <person name="Miao H."/>
            <person name="Wang L."/>
            <person name="Qu L."/>
            <person name="Liu H."/>
            <person name="Sun Y."/>
            <person name="Le M."/>
            <person name="Wang Q."/>
            <person name="Wei S."/>
            <person name="Zheng Y."/>
            <person name="Lin W."/>
            <person name="Duan Y."/>
            <person name="Cao H."/>
            <person name="Xiong S."/>
            <person name="Wang X."/>
            <person name="Wei L."/>
            <person name="Li C."/>
            <person name="Ma Q."/>
            <person name="Ju M."/>
            <person name="Zhao R."/>
            <person name="Li G."/>
            <person name="Mu C."/>
            <person name="Tian Q."/>
            <person name="Mei H."/>
            <person name="Zhang T."/>
            <person name="Gao T."/>
            <person name="Zhang H."/>
        </authorList>
    </citation>
    <scope>NUCLEOTIDE SEQUENCE</scope>
    <source>
        <strain evidence="10">KEN8</strain>
    </source>
</reference>
<feature type="domain" description="RNA polymerase beta subunit protrusion" evidence="9">
    <location>
        <begin position="69"/>
        <end position="180"/>
    </location>
</feature>
<keyword evidence="4" id="KW-0808">Transferase</keyword>
<keyword evidence="3 10" id="KW-0240">DNA-directed RNA polymerase</keyword>
<dbReference type="InterPro" id="IPR007644">
    <property type="entry name" value="RNA_pol_bsu_protrusion"/>
</dbReference>
<evidence type="ECO:0000259" key="8">
    <source>
        <dbReference type="Pfam" id="PF04561"/>
    </source>
</evidence>
<dbReference type="InterPro" id="IPR007642">
    <property type="entry name" value="RNA_pol_Rpb2_2"/>
</dbReference>
<evidence type="ECO:0000256" key="3">
    <source>
        <dbReference type="ARBA" id="ARBA00022478"/>
    </source>
</evidence>
<dbReference type="Pfam" id="PF04563">
    <property type="entry name" value="RNA_pol_Rpb2_1"/>
    <property type="match status" value="1"/>
</dbReference>
<gene>
    <name evidence="10" type="ORF">Scaly_0186800</name>
</gene>
<evidence type="ECO:0000256" key="6">
    <source>
        <dbReference type="ARBA" id="ARBA00023163"/>
    </source>
</evidence>
<accession>A0AAW2SZ30</accession>
<name>A0AAW2SZ30_9LAMI</name>
<proteinExistence type="inferred from homology"/>
<dbReference type="SUPFAM" id="SSF64484">
    <property type="entry name" value="beta and beta-prime subunits of DNA dependent RNA-polymerase"/>
    <property type="match status" value="1"/>
</dbReference>
<comment type="similarity">
    <text evidence="1">Belongs to the RNA polymerase beta chain family.</text>
</comment>
<dbReference type="GO" id="GO:0006351">
    <property type="term" value="P:DNA-templated transcription"/>
    <property type="evidence" value="ECO:0007669"/>
    <property type="project" value="InterPro"/>
</dbReference>
<dbReference type="GO" id="GO:0000428">
    <property type="term" value="C:DNA-directed RNA polymerase complex"/>
    <property type="evidence" value="ECO:0007669"/>
    <property type="project" value="UniProtKB-KW"/>
</dbReference>
<dbReference type="Gene3D" id="3.90.1110.10">
    <property type="entry name" value="RNA polymerase Rpb2, domain 2"/>
    <property type="match status" value="1"/>
</dbReference>
<dbReference type="EMBL" id="JACGWM010000001">
    <property type="protein sequence ID" value="KAL0397384.1"/>
    <property type="molecule type" value="Genomic_DNA"/>
</dbReference>
<evidence type="ECO:0000256" key="5">
    <source>
        <dbReference type="ARBA" id="ARBA00022695"/>
    </source>
</evidence>
<dbReference type="GO" id="GO:0032549">
    <property type="term" value="F:ribonucleoside binding"/>
    <property type="evidence" value="ECO:0007669"/>
    <property type="project" value="InterPro"/>
</dbReference>
<evidence type="ECO:0000256" key="1">
    <source>
        <dbReference type="ARBA" id="ARBA00006835"/>
    </source>
</evidence>
<dbReference type="AlphaFoldDB" id="A0AAW2SZ30"/>
<dbReference type="GO" id="GO:0003899">
    <property type="term" value="F:DNA-directed RNA polymerase activity"/>
    <property type="evidence" value="ECO:0007669"/>
    <property type="project" value="UniProtKB-EC"/>
</dbReference>
<dbReference type="Pfam" id="PF04561">
    <property type="entry name" value="RNA_pol_Rpb2_2"/>
    <property type="match status" value="1"/>
</dbReference>
<reference evidence="10" key="1">
    <citation type="submission" date="2020-06" db="EMBL/GenBank/DDBJ databases">
        <authorList>
            <person name="Li T."/>
            <person name="Hu X."/>
            <person name="Zhang T."/>
            <person name="Song X."/>
            <person name="Zhang H."/>
            <person name="Dai N."/>
            <person name="Sheng W."/>
            <person name="Hou X."/>
            <person name="Wei L."/>
        </authorList>
    </citation>
    <scope>NUCLEOTIDE SEQUENCE</scope>
    <source>
        <strain evidence="10">KEN8</strain>
        <tissue evidence="10">Leaf</tissue>
    </source>
</reference>
<evidence type="ECO:0000256" key="4">
    <source>
        <dbReference type="ARBA" id="ARBA00022679"/>
    </source>
</evidence>